<protein>
    <submittedName>
        <fullName evidence="1">Uncharacterized protein</fullName>
    </submittedName>
</protein>
<dbReference type="Proteomes" id="UP000075573">
    <property type="component" value="Unassembled WGS sequence"/>
</dbReference>
<proteinExistence type="predicted"/>
<organism evidence="1 2">
    <name type="scientific">Gluconobacter potus</name>
    <dbReference type="NCBI Taxonomy" id="2724927"/>
    <lineage>
        <taxon>Bacteria</taxon>
        <taxon>Pseudomonadati</taxon>
        <taxon>Pseudomonadota</taxon>
        <taxon>Alphaproteobacteria</taxon>
        <taxon>Acetobacterales</taxon>
        <taxon>Acetobacteraceae</taxon>
        <taxon>Gluconobacter</taxon>
    </lineage>
</organism>
<evidence type="ECO:0000313" key="2">
    <source>
        <dbReference type="Proteomes" id="UP000075573"/>
    </source>
</evidence>
<name>A0A149QRV8_9PROT</name>
<dbReference type="PATRIC" id="fig|442.7.peg.3309"/>
<reference evidence="1 2" key="1">
    <citation type="submission" date="2015-06" db="EMBL/GenBank/DDBJ databases">
        <title>Improved classification and identification of acetic acid bacteria using matrix-assisted laser desorption/ionization time-of-flight mass spectrometry; Gluconobacter nephelii and Gluconobacter uchimurae are later heterotypic synonyms of Gluconobacter japonicus and Gluconobacter oxydans, respectively.</title>
        <authorList>
            <person name="Li L."/>
            <person name="Cleenwerck I."/>
            <person name="De Vuyst L."/>
            <person name="Vandamme P."/>
        </authorList>
    </citation>
    <scope>NUCLEOTIDE SEQUENCE [LARGE SCALE GENOMIC DNA]</scope>
    <source>
        <strain evidence="1 2">LMG 1764</strain>
    </source>
</reference>
<gene>
    <name evidence="1" type="ORF">AD929_12435</name>
</gene>
<dbReference type="EMBL" id="LHZB01000118">
    <property type="protein sequence ID" value="KXV00033.1"/>
    <property type="molecule type" value="Genomic_DNA"/>
</dbReference>
<evidence type="ECO:0000313" key="1">
    <source>
        <dbReference type="EMBL" id="KXV00033.1"/>
    </source>
</evidence>
<comment type="caution">
    <text evidence="1">The sequence shown here is derived from an EMBL/GenBank/DDBJ whole genome shotgun (WGS) entry which is preliminary data.</text>
</comment>
<dbReference type="AlphaFoldDB" id="A0A149QRV8"/>
<accession>A0A149QRV8</accession>
<sequence>MNTLMTLSDPHDSDFSFLSEADETSSSGCTGKLPGDMVAIINRENGRLECLGVISAVNHGEDAIAVDNIQQEFHLSGKGRDEVTVTYTNSAIVLNMNGEVIRPSMTHEETKVYPPMYDIRPVTVDDLQLLSEREEEDMARFWGDL</sequence>